<gene>
    <name evidence="2" type="ORF">ASPACDRAFT_109598</name>
</gene>
<evidence type="ECO:0000313" key="2">
    <source>
        <dbReference type="EMBL" id="OJK04757.1"/>
    </source>
</evidence>
<dbReference type="Gene3D" id="3.40.50.720">
    <property type="entry name" value="NAD(P)-binding Rossmann-like Domain"/>
    <property type="match status" value="1"/>
</dbReference>
<dbReference type="STRING" id="690307.A0A1L9X8J4"/>
<dbReference type="Proteomes" id="UP000184546">
    <property type="component" value="Unassembled WGS sequence"/>
</dbReference>
<dbReference type="EMBL" id="KV878970">
    <property type="protein sequence ID" value="OJK04757.1"/>
    <property type="molecule type" value="Genomic_DNA"/>
</dbReference>
<proteinExistence type="predicted"/>
<dbReference type="OrthoDB" id="435038at2759"/>
<dbReference type="Pfam" id="PF03446">
    <property type="entry name" value="NAD_binding_2"/>
    <property type="match status" value="1"/>
</dbReference>
<dbReference type="InterPro" id="IPR036291">
    <property type="entry name" value="NAD(P)-bd_dom_sf"/>
</dbReference>
<dbReference type="GeneID" id="30969221"/>
<dbReference type="PANTHER" id="PTHR43580">
    <property type="entry name" value="OXIDOREDUCTASE GLYR1-RELATED"/>
    <property type="match status" value="1"/>
</dbReference>
<dbReference type="SUPFAM" id="SSF51735">
    <property type="entry name" value="NAD(P)-binding Rossmann-fold domains"/>
    <property type="match status" value="1"/>
</dbReference>
<dbReference type="InterPro" id="IPR051265">
    <property type="entry name" value="HIBADH-related_NP60_sf"/>
</dbReference>
<dbReference type="PANTHER" id="PTHR43580:SF8">
    <property type="entry name" value="6-PHOSPHOGLUCONATE DEHYDROGENASE NADP-BINDING DOMAIN-CONTAINING PROTEIN-RELATED"/>
    <property type="match status" value="1"/>
</dbReference>
<dbReference type="GO" id="GO:0050661">
    <property type="term" value="F:NADP binding"/>
    <property type="evidence" value="ECO:0007669"/>
    <property type="project" value="InterPro"/>
</dbReference>
<sequence length="72" mass="7761">MPQIGWYGLGSMGLAMASNLQKHLASKRALNLLYSNRTMTRGDPLKALGGTPESSFTKLVAQCGIIFTMVCL</sequence>
<evidence type="ECO:0000259" key="1">
    <source>
        <dbReference type="Pfam" id="PF03446"/>
    </source>
</evidence>
<keyword evidence="3" id="KW-1185">Reference proteome</keyword>
<dbReference type="AlphaFoldDB" id="A0A1L9X8J4"/>
<feature type="domain" description="6-phosphogluconate dehydrogenase NADP-binding" evidence="1">
    <location>
        <begin position="3"/>
        <end position="70"/>
    </location>
</feature>
<dbReference type="RefSeq" id="XP_020061096.1">
    <property type="nucleotide sequence ID" value="XM_020195407.1"/>
</dbReference>
<reference evidence="3" key="1">
    <citation type="journal article" date="2017" name="Genome Biol.">
        <title>Comparative genomics reveals high biological diversity and specific adaptations in the industrially and medically important fungal genus Aspergillus.</title>
        <authorList>
            <person name="de Vries R.P."/>
            <person name="Riley R."/>
            <person name="Wiebenga A."/>
            <person name="Aguilar-Osorio G."/>
            <person name="Amillis S."/>
            <person name="Uchima C.A."/>
            <person name="Anderluh G."/>
            <person name="Asadollahi M."/>
            <person name="Askin M."/>
            <person name="Barry K."/>
            <person name="Battaglia E."/>
            <person name="Bayram O."/>
            <person name="Benocci T."/>
            <person name="Braus-Stromeyer S.A."/>
            <person name="Caldana C."/>
            <person name="Canovas D."/>
            <person name="Cerqueira G.C."/>
            <person name="Chen F."/>
            <person name="Chen W."/>
            <person name="Choi C."/>
            <person name="Clum A."/>
            <person name="Dos Santos R.A."/>
            <person name="Damasio A.R."/>
            <person name="Diallinas G."/>
            <person name="Emri T."/>
            <person name="Fekete E."/>
            <person name="Flipphi M."/>
            <person name="Freyberg S."/>
            <person name="Gallo A."/>
            <person name="Gournas C."/>
            <person name="Habgood R."/>
            <person name="Hainaut M."/>
            <person name="Harispe M.L."/>
            <person name="Henrissat B."/>
            <person name="Hilden K.S."/>
            <person name="Hope R."/>
            <person name="Hossain A."/>
            <person name="Karabika E."/>
            <person name="Karaffa L."/>
            <person name="Karanyi Z."/>
            <person name="Krasevec N."/>
            <person name="Kuo A."/>
            <person name="Kusch H."/>
            <person name="LaButti K."/>
            <person name="Lagendijk E.L."/>
            <person name="Lapidus A."/>
            <person name="Levasseur A."/>
            <person name="Lindquist E."/>
            <person name="Lipzen A."/>
            <person name="Logrieco A.F."/>
            <person name="MacCabe A."/>
            <person name="Maekelae M.R."/>
            <person name="Malavazi I."/>
            <person name="Melin P."/>
            <person name="Meyer V."/>
            <person name="Mielnichuk N."/>
            <person name="Miskei M."/>
            <person name="Molnar A.P."/>
            <person name="Mule G."/>
            <person name="Ngan C.Y."/>
            <person name="Orejas M."/>
            <person name="Orosz E."/>
            <person name="Ouedraogo J.P."/>
            <person name="Overkamp K.M."/>
            <person name="Park H.-S."/>
            <person name="Perrone G."/>
            <person name="Piumi F."/>
            <person name="Punt P.J."/>
            <person name="Ram A.F."/>
            <person name="Ramon A."/>
            <person name="Rauscher S."/>
            <person name="Record E."/>
            <person name="Riano-Pachon D.M."/>
            <person name="Robert V."/>
            <person name="Roehrig J."/>
            <person name="Ruller R."/>
            <person name="Salamov A."/>
            <person name="Salih N.S."/>
            <person name="Samson R.A."/>
            <person name="Sandor E."/>
            <person name="Sanguinetti M."/>
            <person name="Schuetze T."/>
            <person name="Sepcic K."/>
            <person name="Shelest E."/>
            <person name="Sherlock G."/>
            <person name="Sophianopoulou V."/>
            <person name="Squina F.M."/>
            <person name="Sun H."/>
            <person name="Susca A."/>
            <person name="Todd R.B."/>
            <person name="Tsang A."/>
            <person name="Unkles S.E."/>
            <person name="van de Wiele N."/>
            <person name="van Rossen-Uffink D."/>
            <person name="Oliveira J.V."/>
            <person name="Vesth T.C."/>
            <person name="Visser J."/>
            <person name="Yu J.-H."/>
            <person name="Zhou M."/>
            <person name="Andersen M.R."/>
            <person name="Archer D.B."/>
            <person name="Baker S.E."/>
            <person name="Benoit I."/>
            <person name="Brakhage A.A."/>
            <person name="Braus G.H."/>
            <person name="Fischer R."/>
            <person name="Frisvad J.C."/>
            <person name="Goldman G.H."/>
            <person name="Houbraken J."/>
            <person name="Oakley B."/>
            <person name="Pocsi I."/>
            <person name="Scazzocchio C."/>
            <person name="Seiboth B."/>
            <person name="vanKuyk P.A."/>
            <person name="Wortman J."/>
            <person name="Dyer P.S."/>
            <person name="Grigoriev I.V."/>
        </authorList>
    </citation>
    <scope>NUCLEOTIDE SEQUENCE [LARGE SCALE GENOMIC DNA]</scope>
    <source>
        <strain evidence="3">ATCC 16872 / CBS 172.66 / WB 5094</strain>
    </source>
</reference>
<protein>
    <recommendedName>
        <fullName evidence="1">6-phosphogluconate dehydrogenase NADP-binding domain-containing protein</fullName>
    </recommendedName>
</protein>
<accession>A0A1L9X8J4</accession>
<organism evidence="2 3">
    <name type="scientific">Aspergillus aculeatus (strain ATCC 16872 / CBS 172.66 / WB 5094)</name>
    <dbReference type="NCBI Taxonomy" id="690307"/>
    <lineage>
        <taxon>Eukaryota</taxon>
        <taxon>Fungi</taxon>
        <taxon>Dikarya</taxon>
        <taxon>Ascomycota</taxon>
        <taxon>Pezizomycotina</taxon>
        <taxon>Eurotiomycetes</taxon>
        <taxon>Eurotiomycetidae</taxon>
        <taxon>Eurotiales</taxon>
        <taxon>Aspergillaceae</taxon>
        <taxon>Aspergillus</taxon>
        <taxon>Aspergillus subgen. Circumdati</taxon>
    </lineage>
</organism>
<name>A0A1L9X8J4_ASPA1</name>
<evidence type="ECO:0000313" key="3">
    <source>
        <dbReference type="Proteomes" id="UP000184546"/>
    </source>
</evidence>
<dbReference type="VEuPathDB" id="FungiDB:ASPACDRAFT_109598"/>
<dbReference type="InterPro" id="IPR006115">
    <property type="entry name" value="6PGDH_NADP-bd"/>
</dbReference>